<evidence type="ECO:0000256" key="1">
    <source>
        <dbReference type="SAM" id="MobiDB-lite"/>
    </source>
</evidence>
<evidence type="ECO:0000313" key="4">
    <source>
        <dbReference type="RefSeq" id="XP_015594931.1"/>
    </source>
</evidence>
<reference evidence="4" key="1">
    <citation type="submission" date="2025-08" db="UniProtKB">
        <authorList>
            <consortium name="RefSeq"/>
        </authorList>
    </citation>
    <scope>IDENTIFICATION</scope>
</reference>
<dbReference type="Proteomes" id="UP000694920">
    <property type="component" value="Unplaced"/>
</dbReference>
<organism evidence="3 4">
    <name type="scientific">Cephus cinctus</name>
    <name type="common">Wheat stem sawfly</name>
    <dbReference type="NCBI Taxonomy" id="211228"/>
    <lineage>
        <taxon>Eukaryota</taxon>
        <taxon>Metazoa</taxon>
        <taxon>Ecdysozoa</taxon>
        <taxon>Arthropoda</taxon>
        <taxon>Hexapoda</taxon>
        <taxon>Insecta</taxon>
        <taxon>Pterygota</taxon>
        <taxon>Neoptera</taxon>
        <taxon>Endopterygota</taxon>
        <taxon>Hymenoptera</taxon>
        <taxon>Cephoidea</taxon>
        <taxon>Cephidae</taxon>
        <taxon>Cephus</taxon>
    </lineage>
</organism>
<gene>
    <name evidence="4" type="primary">LOC107267561</name>
</gene>
<proteinExistence type="predicted"/>
<dbReference type="AlphaFoldDB" id="A0AAJ7BVQ3"/>
<keyword evidence="3" id="KW-1185">Reference proteome</keyword>
<protein>
    <submittedName>
        <fullName evidence="4">Uncharacterized protein LOC107267561 isoform X1</fullName>
    </submittedName>
</protein>
<feature type="region of interest" description="Disordered" evidence="1">
    <location>
        <begin position="38"/>
        <end position="77"/>
    </location>
</feature>
<accession>A0AAJ7BVQ3</accession>
<evidence type="ECO:0000313" key="3">
    <source>
        <dbReference type="Proteomes" id="UP000694920"/>
    </source>
</evidence>
<feature type="signal peptide" evidence="2">
    <location>
        <begin position="1"/>
        <end position="34"/>
    </location>
</feature>
<feature type="chain" id="PRO_5042561404" evidence="2">
    <location>
        <begin position="35"/>
        <end position="103"/>
    </location>
</feature>
<sequence>MSKSIVRSITSLGTFLWSLIIQLHVFQLWEPVWAYGSENEPDDDPSVCLAPQHQAGYKKQSDAAKQDKHGSTITSRQTSAGCYWSDYAVKEAQHTARGCRGAM</sequence>
<dbReference type="RefSeq" id="XP_015594931.1">
    <property type="nucleotide sequence ID" value="XM_015739445.2"/>
</dbReference>
<evidence type="ECO:0000256" key="2">
    <source>
        <dbReference type="SAM" id="SignalP"/>
    </source>
</evidence>
<keyword evidence="2" id="KW-0732">Signal</keyword>
<feature type="compositionally biased region" description="Basic and acidic residues" evidence="1">
    <location>
        <begin position="59"/>
        <end position="70"/>
    </location>
</feature>
<name>A0AAJ7BVQ3_CEPCN</name>
<dbReference type="KEGG" id="ccin:107267561"/>
<dbReference type="GeneID" id="107267561"/>